<evidence type="ECO:0000256" key="1">
    <source>
        <dbReference type="SAM" id="MobiDB-lite"/>
    </source>
</evidence>
<proteinExistence type="predicted"/>
<keyword evidence="2" id="KW-0472">Membrane</keyword>
<organism evidence="3 4">
    <name type="scientific">Heterobasidion irregulare (strain TC 32-1)</name>
    <dbReference type="NCBI Taxonomy" id="747525"/>
    <lineage>
        <taxon>Eukaryota</taxon>
        <taxon>Fungi</taxon>
        <taxon>Dikarya</taxon>
        <taxon>Basidiomycota</taxon>
        <taxon>Agaricomycotina</taxon>
        <taxon>Agaricomycetes</taxon>
        <taxon>Russulales</taxon>
        <taxon>Bondarzewiaceae</taxon>
        <taxon>Heterobasidion</taxon>
        <taxon>Heterobasidion annosum species complex</taxon>
    </lineage>
</organism>
<dbReference type="OrthoDB" id="3364069at2759"/>
<keyword evidence="4" id="KW-1185">Reference proteome</keyword>
<feature type="transmembrane region" description="Helical" evidence="2">
    <location>
        <begin position="132"/>
        <end position="152"/>
    </location>
</feature>
<dbReference type="RefSeq" id="XP_009548519.1">
    <property type="nucleotide sequence ID" value="XM_009550224.1"/>
</dbReference>
<gene>
    <name evidence="3" type="ORF">HETIRDRAFT_322215</name>
</gene>
<feature type="compositionally biased region" description="Polar residues" evidence="1">
    <location>
        <begin position="21"/>
        <end position="39"/>
    </location>
</feature>
<dbReference type="HOGENOM" id="CLU_022490_1_0_1"/>
<dbReference type="AlphaFoldDB" id="W4K2N5"/>
<name>W4K2N5_HETIT</name>
<dbReference type="KEGG" id="hir:HETIRDRAFT_322215"/>
<protein>
    <submittedName>
        <fullName evidence="3">Uncharacterized protein</fullName>
    </submittedName>
</protein>
<keyword evidence="2" id="KW-0812">Transmembrane</keyword>
<dbReference type="InParanoid" id="W4K2N5"/>
<feature type="region of interest" description="Disordered" evidence="1">
    <location>
        <begin position="292"/>
        <end position="337"/>
    </location>
</feature>
<keyword evidence="2" id="KW-1133">Transmembrane helix</keyword>
<sequence length="482" mass="53037">MGVGKLIMAAAAWRFGRERSPQNNTENGQSALLGSESQPSRLAAGISRRSYGATEVISGPPGILGRTQSHSPETYCNGALARVPEDRVYEDPDTFDEEEFLGERGIYIGESSQAYFLTIYLRTFAGSYQQLVSWYTLVPVTCILIWLALAFLPRLLWHTPHPSSPTPFPELLLSISLWSLSHLLSTPIFTLSSALFRLPPGPTTIFSTALHVLLRNLLRLAALPILRVRHYMDYPHPNPADPAFWRVWWLALGWSLAEVAVGVAQGYEQIGLYRNALVPAARVHELEALTRAQTKQPRVGSGERGGSSSRAASAHDDSGRGDSTVREPERRPTMQRWPSEAEMVLEVERDLDTLITLKAREELEDMYGIPFIHIPVFVSCLLRIASIALSLGFLLLLSAAYLSAPLSRSSLLFTASSHPPIFTTNGAFYVTFSLVFLLHFSISLLHTPMALPKIGVHVVAYVGFLIGLGSIFAGLGMWGALA</sequence>
<feature type="transmembrane region" description="Helical" evidence="2">
    <location>
        <begin position="426"/>
        <end position="446"/>
    </location>
</feature>
<accession>W4K2N5</accession>
<evidence type="ECO:0000313" key="3">
    <source>
        <dbReference type="EMBL" id="ETW79994.1"/>
    </source>
</evidence>
<dbReference type="STRING" id="747525.W4K2N5"/>
<dbReference type="EMBL" id="KI925460">
    <property type="protein sequence ID" value="ETW79994.1"/>
    <property type="molecule type" value="Genomic_DNA"/>
</dbReference>
<evidence type="ECO:0000256" key="2">
    <source>
        <dbReference type="SAM" id="Phobius"/>
    </source>
</evidence>
<reference evidence="3 4" key="1">
    <citation type="journal article" date="2012" name="New Phytol.">
        <title>Insight into trade-off between wood decay and parasitism from the genome of a fungal forest pathogen.</title>
        <authorList>
            <person name="Olson A."/>
            <person name="Aerts A."/>
            <person name="Asiegbu F."/>
            <person name="Belbahri L."/>
            <person name="Bouzid O."/>
            <person name="Broberg A."/>
            <person name="Canback B."/>
            <person name="Coutinho P.M."/>
            <person name="Cullen D."/>
            <person name="Dalman K."/>
            <person name="Deflorio G."/>
            <person name="van Diepen L.T."/>
            <person name="Dunand C."/>
            <person name="Duplessis S."/>
            <person name="Durling M."/>
            <person name="Gonthier P."/>
            <person name="Grimwood J."/>
            <person name="Fossdal C.G."/>
            <person name="Hansson D."/>
            <person name="Henrissat B."/>
            <person name="Hietala A."/>
            <person name="Himmelstrand K."/>
            <person name="Hoffmeister D."/>
            <person name="Hogberg N."/>
            <person name="James T.Y."/>
            <person name="Karlsson M."/>
            <person name="Kohler A."/>
            <person name="Kues U."/>
            <person name="Lee Y.H."/>
            <person name="Lin Y.C."/>
            <person name="Lind M."/>
            <person name="Lindquist E."/>
            <person name="Lombard V."/>
            <person name="Lucas S."/>
            <person name="Lunden K."/>
            <person name="Morin E."/>
            <person name="Murat C."/>
            <person name="Park J."/>
            <person name="Raffaello T."/>
            <person name="Rouze P."/>
            <person name="Salamov A."/>
            <person name="Schmutz J."/>
            <person name="Solheim H."/>
            <person name="Stahlberg J."/>
            <person name="Velez H."/>
            <person name="de Vries R.P."/>
            <person name="Wiebenga A."/>
            <person name="Woodward S."/>
            <person name="Yakovlev I."/>
            <person name="Garbelotto M."/>
            <person name="Martin F."/>
            <person name="Grigoriev I.V."/>
            <person name="Stenlid J."/>
        </authorList>
    </citation>
    <scope>NUCLEOTIDE SEQUENCE [LARGE SCALE GENOMIC DNA]</scope>
    <source>
        <strain evidence="3 4">TC 32-1</strain>
    </source>
</reference>
<feature type="transmembrane region" description="Helical" evidence="2">
    <location>
        <begin position="458"/>
        <end position="481"/>
    </location>
</feature>
<feature type="compositionally biased region" description="Basic and acidic residues" evidence="1">
    <location>
        <begin position="313"/>
        <end position="332"/>
    </location>
</feature>
<feature type="transmembrane region" description="Helical" evidence="2">
    <location>
        <begin position="380"/>
        <end position="406"/>
    </location>
</feature>
<dbReference type="GeneID" id="20670826"/>
<evidence type="ECO:0000313" key="4">
    <source>
        <dbReference type="Proteomes" id="UP000030671"/>
    </source>
</evidence>
<dbReference type="eggNOG" id="ENOG502SAR4">
    <property type="taxonomic scope" value="Eukaryota"/>
</dbReference>
<feature type="transmembrane region" description="Helical" evidence="2">
    <location>
        <begin position="247"/>
        <end position="267"/>
    </location>
</feature>
<dbReference type="Proteomes" id="UP000030671">
    <property type="component" value="Unassembled WGS sequence"/>
</dbReference>
<feature type="region of interest" description="Disordered" evidence="1">
    <location>
        <begin position="18"/>
        <end position="39"/>
    </location>
</feature>